<reference evidence="10 11" key="1">
    <citation type="submission" date="2022-06" db="EMBL/GenBank/DDBJ databases">
        <title>Haloarcula sp. a new haloarchaeum isolate from saline soil.</title>
        <authorList>
            <person name="Strakova D."/>
            <person name="Galisteo C."/>
            <person name="Sanchez-Porro C."/>
            <person name="Ventosa A."/>
        </authorList>
    </citation>
    <scope>NUCLEOTIDE SEQUENCE [LARGE SCALE GENOMIC DNA]</scope>
    <source>
        <strain evidence="10 11">S1CR25-12</strain>
    </source>
</reference>
<comment type="similarity">
    <text evidence="2">Belongs to the binding-protein-dependent transport system permease family. CysTW subfamily.</text>
</comment>
<name>A0ABU2FH01_9EURY</name>
<dbReference type="Pfam" id="PF00528">
    <property type="entry name" value="BPD_transp_1"/>
    <property type="match status" value="1"/>
</dbReference>
<feature type="transmembrane region" description="Helical" evidence="8">
    <location>
        <begin position="91"/>
        <end position="110"/>
    </location>
</feature>
<dbReference type="CDD" id="cd06261">
    <property type="entry name" value="TM_PBP2"/>
    <property type="match status" value="1"/>
</dbReference>
<comment type="caution">
    <text evidence="10">The sequence shown here is derived from an EMBL/GenBank/DDBJ whole genome shotgun (WGS) entry which is preliminary data.</text>
</comment>
<feature type="transmembrane region" description="Helical" evidence="8">
    <location>
        <begin position="227"/>
        <end position="249"/>
    </location>
</feature>
<evidence type="ECO:0000256" key="4">
    <source>
        <dbReference type="ARBA" id="ARBA00022475"/>
    </source>
</evidence>
<keyword evidence="3 8" id="KW-0813">Transport</keyword>
<evidence type="ECO:0000256" key="8">
    <source>
        <dbReference type="RuleBase" id="RU363032"/>
    </source>
</evidence>
<dbReference type="SUPFAM" id="SSF161098">
    <property type="entry name" value="MetI-like"/>
    <property type="match status" value="1"/>
</dbReference>
<dbReference type="PANTHER" id="PTHR42929">
    <property type="entry name" value="INNER MEMBRANE ABC TRANSPORTER PERMEASE PROTEIN YDCU-RELATED-RELATED"/>
    <property type="match status" value="1"/>
</dbReference>
<comment type="subcellular location">
    <subcellularLocation>
        <location evidence="1 8">Cell membrane</location>
        <topology evidence="1 8">Multi-pass membrane protein</topology>
    </subcellularLocation>
</comment>
<evidence type="ECO:0000256" key="3">
    <source>
        <dbReference type="ARBA" id="ARBA00022448"/>
    </source>
</evidence>
<evidence type="ECO:0000259" key="9">
    <source>
        <dbReference type="PROSITE" id="PS50928"/>
    </source>
</evidence>
<sequence length="314" mass="34372">MSDTIERDSFPGRSVSGAKEWLKSHTRDIVLGYPLVMLLVFFVVPALYLLAVSFFPQPTGEYYSIGFTLEHYLRFFSSSLYLGYLGQTLEFAGLTAVIATALGYPIAYWIARTDSAVLRNLYLLTIIGSMWLTVIIRAYAVQIVFSGNGLFNQFLMGLNVIGEPVTSGTGYFTVMLGMVYGFLPFAVLTMYTSVQNINPELEEASRNLGATKLQTVRRVTLPLSRNGIAASAALVFILSIGSYTVPLLLGNPSEWTLPVIITDVIQTQLNIPFGSALATLMTGLVIVLFAIMVKYLGLGSEQLVGDTYEEEADG</sequence>
<feature type="transmembrane region" description="Helical" evidence="8">
    <location>
        <begin position="122"/>
        <end position="151"/>
    </location>
</feature>
<organism evidence="10 11">
    <name type="scientific">Haloarcula saliterrae</name>
    <dbReference type="NCBI Taxonomy" id="2950534"/>
    <lineage>
        <taxon>Archaea</taxon>
        <taxon>Methanobacteriati</taxon>
        <taxon>Methanobacteriota</taxon>
        <taxon>Stenosarchaea group</taxon>
        <taxon>Halobacteria</taxon>
        <taxon>Halobacteriales</taxon>
        <taxon>Haloarculaceae</taxon>
        <taxon>Haloarcula</taxon>
    </lineage>
</organism>
<evidence type="ECO:0000256" key="6">
    <source>
        <dbReference type="ARBA" id="ARBA00022989"/>
    </source>
</evidence>
<feature type="domain" description="ABC transmembrane type-1" evidence="9">
    <location>
        <begin position="85"/>
        <end position="292"/>
    </location>
</feature>
<feature type="transmembrane region" description="Helical" evidence="8">
    <location>
        <begin position="269"/>
        <end position="293"/>
    </location>
</feature>
<dbReference type="Proteomes" id="UP001259659">
    <property type="component" value="Unassembled WGS sequence"/>
</dbReference>
<evidence type="ECO:0000256" key="5">
    <source>
        <dbReference type="ARBA" id="ARBA00022692"/>
    </source>
</evidence>
<feature type="transmembrane region" description="Helical" evidence="8">
    <location>
        <begin position="171"/>
        <end position="191"/>
    </location>
</feature>
<dbReference type="Gene3D" id="1.10.3720.10">
    <property type="entry name" value="MetI-like"/>
    <property type="match status" value="1"/>
</dbReference>
<keyword evidence="5 8" id="KW-0812">Transmembrane</keyword>
<keyword evidence="4" id="KW-1003">Cell membrane</keyword>
<evidence type="ECO:0000256" key="2">
    <source>
        <dbReference type="ARBA" id="ARBA00007069"/>
    </source>
</evidence>
<keyword evidence="6 8" id="KW-1133">Transmembrane helix</keyword>
<evidence type="ECO:0000256" key="7">
    <source>
        <dbReference type="ARBA" id="ARBA00023136"/>
    </source>
</evidence>
<dbReference type="RefSeq" id="WP_310920869.1">
    <property type="nucleotide sequence ID" value="NZ_JAMQON010000005.1"/>
</dbReference>
<accession>A0ABU2FH01</accession>
<dbReference type="PROSITE" id="PS50928">
    <property type="entry name" value="ABC_TM1"/>
    <property type="match status" value="1"/>
</dbReference>
<gene>
    <name evidence="10" type="ORF">NDI56_16885</name>
</gene>
<dbReference type="InterPro" id="IPR000515">
    <property type="entry name" value="MetI-like"/>
</dbReference>
<keyword evidence="7 8" id="KW-0472">Membrane</keyword>
<dbReference type="EMBL" id="JAMQON010000005">
    <property type="protein sequence ID" value="MDS0261076.1"/>
    <property type="molecule type" value="Genomic_DNA"/>
</dbReference>
<keyword evidence="11" id="KW-1185">Reference proteome</keyword>
<evidence type="ECO:0000256" key="1">
    <source>
        <dbReference type="ARBA" id="ARBA00004651"/>
    </source>
</evidence>
<dbReference type="PANTHER" id="PTHR42929:SF1">
    <property type="entry name" value="INNER MEMBRANE ABC TRANSPORTER PERMEASE PROTEIN YDCU-RELATED"/>
    <property type="match status" value="1"/>
</dbReference>
<proteinExistence type="inferred from homology"/>
<evidence type="ECO:0000313" key="11">
    <source>
        <dbReference type="Proteomes" id="UP001259659"/>
    </source>
</evidence>
<feature type="transmembrane region" description="Helical" evidence="8">
    <location>
        <begin position="29"/>
        <end position="55"/>
    </location>
</feature>
<protein>
    <submittedName>
        <fullName evidence="10">ABC transporter permease</fullName>
    </submittedName>
</protein>
<evidence type="ECO:0000313" key="10">
    <source>
        <dbReference type="EMBL" id="MDS0261076.1"/>
    </source>
</evidence>
<dbReference type="InterPro" id="IPR035906">
    <property type="entry name" value="MetI-like_sf"/>
</dbReference>